<dbReference type="GO" id="GO:0000160">
    <property type="term" value="P:phosphorelay signal transduction system"/>
    <property type="evidence" value="ECO:0007669"/>
    <property type="project" value="InterPro"/>
</dbReference>
<dbReference type="InterPro" id="IPR001789">
    <property type="entry name" value="Sig_transdc_resp-reg_receiver"/>
</dbReference>
<accession>A0A537JJX2</accession>
<evidence type="ECO:0000313" key="3">
    <source>
        <dbReference type="EMBL" id="TMI83853.1"/>
    </source>
</evidence>
<feature type="domain" description="Response regulatory" evidence="2">
    <location>
        <begin position="6"/>
        <end position="121"/>
    </location>
</feature>
<dbReference type="AlphaFoldDB" id="A0A537JJX2"/>
<comment type="caution">
    <text evidence="3">The sequence shown here is derived from an EMBL/GenBank/DDBJ whole genome shotgun (WGS) entry which is preliminary data.</text>
</comment>
<sequence length="131" mass="13856">MGGRLTVVVAGDDLLFATRVASALTKSGHRPRIVRTAEAFREALREGPDAGILNLASRRLDAVRAIREARTDPDTRTIPLLGFCGHADTARRTAAQAAGCDLVATNAEIVTNLPRLLGALLGIPRASTSRC</sequence>
<dbReference type="EMBL" id="VBAO01000057">
    <property type="protein sequence ID" value="TMI83853.1"/>
    <property type="molecule type" value="Genomic_DNA"/>
</dbReference>
<evidence type="ECO:0000259" key="2">
    <source>
        <dbReference type="PROSITE" id="PS50110"/>
    </source>
</evidence>
<gene>
    <name evidence="3" type="ORF">E6H04_02165</name>
</gene>
<dbReference type="PROSITE" id="PS50110">
    <property type="entry name" value="RESPONSE_REGULATORY"/>
    <property type="match status" value="1"/>
</dbReference>
<dbReference type="Gene3D" id="3.40.50.2300">
    <property type="match status" value="1"/>
</dbReference>
<organism evidence="3 4">
    <name type="scientific">Candidatus Segetimicrobium genomatis</name>
    <dbReference type="NCBI Taxonomy" id="2569760"/>
    <lineage>
        <taxon>Bacteria</taxon>
        <taxon>Bacillati</taxon>
        <taxon>Candidatus Sysuimicrobiota</taxon>
        <taxon>Candidatus Sysuimicrobiia</taxon>
        <taxon>Candidatus Sysuimicrobiales</taxon>
        <taxon>Candidatus Segetimicrobiaceae</taxon>
        <taxon>Candidatus Segetimicrobium</taxon>
    </lineage>
</organism>
<proteinExistence type="predicted"/>
<name>A0A537JJX2_9BACT</name>
<reference evidence="3 4" key="1">
    <citation type="journal article" date="2019" name="Nat. Microbiol.">
        <title>Mediterranean grassland soil C-N compound turnover is dependent on rainfall and depth, and is mediated by genomically divergent microorganisms.</title>
        <authorList>
            <person name="Diamond S."/>
            <person name="Andeer P.F."/>
            <person name="Li Z."/>
            <person name="Crits-Christoph A."/>
            <person name="Burstein D."/>
            <person name="Anantharaman K."/>
            <person name="Lane K.R."/>
            <person name="Thomas B.C."/>
            <person name="Pan C."/>
            <person name="Northen T.R."/>
            <person name="Banfield J.F."/>
        </authorList>
    </citation>
    <scope>NUCLEOTIDE SEQUENCE [LARGE SCALE GENOMIC DNA]</scope>
    <source>
        <strain evidence="3">NP_7</strain>
    </source>
</reference>
<dbReference type="Proteomes" id="UP000320048">
    <property type="component" value="Unassembled WGS sequence"/>
</dbReference>
<evidence type="ECO:0000256" key="1">
    <source>
        <dbReference type="PROSITE-ProRule" id="PRU00169"/>
    </source>
</evidence>
<protein>
    <recommendedName>
        <fullName evidence="2">Response regulatory domain-containing protein</fullName>
    </recommendedName>
</protein>
<evidence type="ECO:0000313" key="4">
    <source>
        <dbReference type="Proteomes" id="UP000320048"/>
    </source>
</evidence>
<comment type="caution">
    <text evidence="1">Lacks conserved residue(s) required for the propagation of feature annotation.</text>
</comment>
<dbReference type="InterPro" id="IPR011006">
    <property type="entry name" value="CheY-like_superfamily"/>
</dbReference>
<dbReference type="SUPFAM" id="SSF52172">
    <property type="entry name" value="CheY-like"/>
    <property type="match status" value="1"/>
</dbReference>